<keyword evidence="2" id="KW-0436">Ligase</keyword>
<accession>A0ABV0BHS2</accession>
<dbReference type="PANTHER" id="PTHR22754">
    <property type="entry name" value="DISCO-INTERACTING PROTEIN 2 DIP2 -RELATED"/>
    <property type="match status" value="1"/>
</dbReference>
<dbReference type="InterPro" id="IPR040097">
    <property type="entry name" value="FAAL/FAAC"/>
</dbReference>
<comment type="similarity">
    <text evidence="1">Belongs to the ATP-dependent AMP-binding enzyme family.</text>
</comment>
<protein>
    <submittedName>
        <fullName evidence="4">AMP-binding protein</fullName>
    </submittedName>
</protein>
<dbReference type="Gene3D" id="3.40.50.12780">
    <property type="entry name" value="N-terminal domain of ligase-like"/>
    <property type="match status" value="1"/>
</dbReference>
<dbReference type="InterPro" id="IPR045851">
    <property type="entry name" value="AMP-bd_C_sf"/>
</dbReference>
<proteinExistence type="inferred from homology"/>
<dbReference type="EMBL" id="JBBYXI010000001">
    <property type="protein sequence ID" value="MEN3930242.1"/>
    <property type="molecule type" value="Genomic_DNA"/>
</dbReference>
<dbReference type="Proteomes" id="UP001418637">
    <property type="component" value="Unassembled WGS sequence"/>
</dbReference>
<dbReference type="InterPro" id="IPR000873">
    <property type="entry name" value="AMP-dep_synth/lig_dom"/>
</dbReference>
<sequence length="550" mass="60109">MQKPIGQFKTTVEALQAAASCERHLRFHDGNGTPTVTLSYEELNAQAISIAQRLHNYDLRAGDRVAIAAETRPEFLYVFYGCQYAGIIPCPLPYRSRFEKPGLYAAKIGAMLRNGEIKAVISLPEQDYIADIALENTARAISYDALTQAAAGDLPPPPQPDDIAYIQFSSGSTSEPKGILISHRALSANVSAILTYGMQLREDDRAFSWLPFYHDMGLVGFSIAPVYGACNIDYMPSVAFARRPMLWLKLMAEYGTTITYAPDFAYRLVAERFSSETAIPDLSHLRIAGIGGDMIRADTLATFASALKPTGFNPDSFLPSYGMAEATLAISFGRAGHHTDIDQIDYKQASQTGTVIKRQNVESPQDDVRSFVSCGVPLPGMDVIIADTDGRLQPDRQIGCILIKGESLMQGYTSGNTEPVFDQNGFMDTGDLGYMRSGQLFITGRSKDLIIFRGRNIWPQDIERIAEHAISLSHGRTLAFSTEVPGGDDQVILLVQATEDPETKDKIHTAISQALGISCDIIFVPSGRIPRTSSGKLARARAKALFLKAD</sequence>
<dbReference type="Gene3D" id="3.30.300.30">
    <property type="match status" value="1"/>
</dbReference>
<organism evidence="4 5">
    <name type="scientific">Hohaiivirga grylli</name>
    <dbReference type="NCBI Taxonomy" id="3133970"/>
    <lineage>
        <taxon>Bacteria</taxon>
        <taxon>Pseudomonadati</taxon>
        <taxon>Pseudomonadota</taxon>
        <taxon>Alphaproteobacteria</taxon>
        <taxon>Hyphomicrobiales</taxon>
        <taxon>Methylobacteriaceae</taxon>
        <taxon>Hohaiivirga</taxon>
    </lineage>
</organism>
<dbReference type="Pfam" id="PF00501">
    <property type="entry name" value="AMP-binding"/>
    <property type="match status" value="1"/>
</dbReference>
<evidence type="ECO:0000256" key="1">
    <source>
        <dbReference type="ARBA" id="ARBA00006432"/>
    </source>
</evidence>
<evidence type="ECO:0000259" key="3">
    <source>
        <dbReference type="Pfam" id="PF00501"/>
    </source>
</evidence>
<comment type="caution">
    <text evidence="4">The sequence shown here is derived from an EMBL/GenBank/DDBJ whole genome shotgun (WGS) entry which is preliminary data.</text>
</comment>
<feature type="domain" description="AMP-dependent synthetase/ligase" evidence="3">
    <location>
        <begin position="33"/>
        <end position="412"/>
    </location>
</feature>
<dbReference type="InterPro" id="IPR020845">
    <property type="entry name" value="AMP-binding_CS"/>
</dbReference>
<name>A0ABV0BHS2_9HYPH</name>
<dbReference type="InterPro" id="IPR042099">
    <property type="entry name" value="ANL_N_sf"/>
</dbReference>
<dbReference type="PANTHER" id="PTHR22754:SF32">
    <property type="entry name" value="DISCO-INTERACTING PROTEIN 2"/>
    <property type="match status" value="1"/>
</dbReference>
<gene>
    <name evidence="4" type="ORF">WJT86_04095</name>
</gene>
<dbReference type="PROSITE" id="PS00455">
    <property type="entry name" value="AMP_BINDING"/>
    <property type="match status" value="1"/>
</dbReference>
<reference evidence="4 5" key="1">
    <citation type="submission" date="2024-04" db="EMBL/GenBank/DDBJ databases">
        <title>A novel species isolated from cricket.</title>
        <authorList>
            <person name="Wang H.-C."/>
        </authorList>
    </citation>
    <scope>NUCLEOTIDE SEQUENCE [LARGE SCALE GENOMIC DNA]</scope>
    <source>
        <strain evidence="4 5">WL0021</strain>
    </source>
</reference>
<keyword evidence="5" id="KW-1185">Reference proteome</keyword>
<dbReference type="RefSeq" id="WP_346336204.1">
    <property type="nucleotide sequence ID" value="NZ_JBBYXI010000001.1"/>
</dbReference>
<evidence type="ECO:0000313" key="5">
    <source>
        <dbReference type="Proteomes" id="UP001418637"/>
    </source>
</evidence>
<evidence type="ECO:0000313" key="4">
    <source>
        <dbReference type="EMBL" id="MEN3930242.1"/>
    </source>
</evidence>
<dbReference type="CDD" id="cd05931">
    <property type="entry name" value="FAAL"/>
    <property type="match status" value="1"/>
</dbReference>
<dbReference type="SUPFAM" id="SSF56801">
    <property type="entry name" value="Acetyl-CoA synthetase-like"/>
    <property type="match status" value="1"/>
</dbReference>
<evidence type="ECO:0000256" key="2">
    <source>
        <dbReference type="ARBA" id="ARBA00022598"/>
    </source>
</evidence>